<keyword evidence="2" id="KW-1185">Reference proteome</keyword>
<reference evidence="1" key="1">
    <citation type="submission" date="2020-08" db="EMBL/GenBank/DDBJ databases">
        <title>Multicomponent nature underlies the extraordinary mechanical properties of spider dragline silk.</title>
        <authorList>
            <person name="Kono N."/>
            <person name="Nakamura H."/>
            <person name="Mori M."/>
            <person name="Yoshida Y."/>
            <person name="Ohtoshi R."/>
            <person name="Malay A.D."/>
            <person name="Moran D.A.P."/>
            <person name="Tomita M."/>
            <person name="Numata K."/>
            <person name="Arakawa K."/>
        </authorList>
    </citation>
    <scope>NUCLEOTIDE SEQUENCE</scope>
</reference>
<protein>
    <submittedName>
        <fullName evidence="1">Uncharacterized protein</fullName>
    </submittedName>
</protein>
<proteinExistence type="predicted"/>
<evidence type="ECO:0000313" key="2">
    <source>
        <dbReference type="Proteomes" id="UP000887159"/>
    </source>
</evidence>
<organism evidence="1 2">
    <name type="scientific">Trichonephila clavipes</name>
    <name type="common">Golden silk orbweaver</name>
    <name type="synonym">Nephila clavipes</name>
    <dbReference type="NCBI Taxonomy" id="2585209"/>
    <lineage>
        <taxon>Eukaryota</taxon>
        <taxon>Metazoa</taxon>
        <taxon>Ecdysozoa</taxon>
        <taxon>Arthropoda</taxon>
        <taxon>Chelicerata</taxon>
        <taxon>Arachnida</taxon>
        <taxon>Araneae</taxon>
        <taxon>Araneomorphae</taxon>
        <taxon>Entelegynae</taxon>
        <taxon>Araneoidea</taxon>
        <taxon>Nephilidae</taxon>
        <taxon>Trichonephila</taxon>
    </lineage>
</organism>
<dbReference type="Proteomes" id="UP000887159">
    <property type="component" value="Unassembled WGS sequence"/>
</dbReference>
<evidence type="ECO:0000313" key="1">
    <source>
        <dbReference type="EMBL" id="GFY13379.1"/>
    </source>
</evidence>
<name>A0A8X6SGR3_TRICX</name>
<sequence>MYLASVVVEANANTGDSTNYVGEIPRRDDRWRHHISPNPQFRHGTEGEGNILQSPTLVIQPTRLSDLLTSMYSVCTMSAFGGIEPRPSGLKFDALTTRLPTAHLVSVSN</sequence>
<comment type="caution">
    <text evidence="1">The sequence shown here is derived from an EMBL/GenBank/DDBJ whole genome shotgun (WGS) entry which is preliminary data.</text>
</comment>
<gene>
    <name evidence="1" type="ORF">TNCV_2336431</name>
</gene>
<accession>A0A8X6SGR3</accession>
<dbReference type="AlphaFoldDB" id="A0A8X6SGR3"/>
<dbReference type="EMBL" id="BMAU01021321">
    <property type="protein sequence ID" value="GFY13379.1"/>
    <property type="molecule type" value="Genomic_DNA"/>
</dbReference>